<keyword evidence="1" id="KW-0472">Membrane</keyword>
<dbReference type="AlphaFoldDB" id="A0A0B6YC62"/>
<dbReference type="GO" id="GO:0005227">
    <property type="term" value="F:calcium-activated cation channel activity"/>
    <property type="evidence" value="ECO:0007669"/>
    <property type="project" value="InterPro"/>
</dbReference>
<dbReference type="InterPro" id="IPR003864">
    <property type="entry name" value="CSC1/OSCA1-like_7TM"/>
</dbReference>
<feature type="non-terminal residue" evidence="3">
    <location>
        <position position="1"/>
    </location>
</feature>
<evidence type="ECO:0000313" key="3">
    <source>
        <dbReference type="EMBL" id="CEK53723.1"/>
    </source>
</evidence>
<sequence length="161" mass="18550">DQLIGHWTKTAQHHAVMRKTFIFLLLMVLILPSLGLTSAQGLFEWIVMDKDRKLRWECIFLPGNGSFFVNYIITAAFIGTALELLRFSELFMYGLKLLLARSMAERAAVRKSVLWDFPYGAQYAWMLCMTAIIVSYSIPCPLVTPFGLLYLSFKHITDRYN</sequence>
<dbReference type="EMBL" id="HACG01006858">
    <property type="protein sequence ID" value="CEK53723.1"/>
    <property type="molecule type" value="Transcribed_RNA"/>
</dbReference>
<organism evidence="3">
    <name type="scientific">Arion vulgaris</name>
    <dbReference type="NCBI Taxonomy" id="1028688"/>
    <lineage>
        <taxon>Eukaryota</taxon>
        <taxon>Metazoa</taxon>
        <taxon>Spiralia</taxon>
        <taxon>Lophotrochozoa</taxon>
        <taxon>Mollusca</taxon>
        <taxon>Gastropoda</taxon>
        <taxon>Heterobranchia</taxon>
        <taxon>Euthyneura</taxon>
        <taxon>Panpulmonata</taxon>
        <taxon>Eupulmonata</taxon>
        <taxon>Stylommatophora</taxon>
        <taxon>Helicina</taxon>
        <taxon>Arionoidea</taxon>
        <taxon>Arionidae</taxon>
        <taxon>Arion</taxon>
    </lineage>
</organism>
<feature type="transmembrane region" description="Helical" evidence="1">
    <location>
        <begin position="59"/>
        <end position="82"/>
    </location>
</feature>
<reference evidence="3" key="1">
    <citation type="submission" date="2014-12" db="EMBL/GenBank/DDBJ databases">
        <title>Insight into the proteome of Arion vulgaris.</title>
        <authorList>
            <person name="Aradska J."/>
            <person name="Bulat T."/>
            <person name="Smidak R."/>
            <person name="Sarate P."/>
            <person name="Gangsoo J."/>
            <person name="Sialana F."/>
            <person name="Bilban M."/>
            <person name="Lubec G."/>
        </authorList>
    </citation>
    <scope>NUCLEOTIDE SEQUENCE</scope>
    <source>
        <tissue evidence="3">Skin</tissue>
    </source>
</reference>
<dbReference type="GO" id="GO:0005886">
    <property type="term" value="C:plasma membrane"/>
    <property type="evidence" value="ECO:0007669"/>
    <property type="project" value="TreeGrafter"/>
</dbReference>
<feature type="non-terminal residue" evidence="3">
    <location>
        <position position="161"/>
    </location>
</feature>
<gene>
    <name evidence="3" type="primary">ORF21077</name>
</gene>
<keyword evidence="1" id="KW-1133">Transmembrane helix</keyword>
<proteinExistence type="predicted"/>
<feature type="domain" description="CSC1/OSCA1-like 7TM region" evidence="2">
    <location>
        <begin position="3"/>
        <end position="161"/>
    </location>
</feature>
<keyword evidence="1" id="KW-0812">Transmembrane</keyword>
<feature type="transmembrane region" description="Helical" evidence="1">
    <location>
        <begin position="123"/>
        <end position="151"/>
    </location>
</feature>
<accession>A0A0B6YC62</accession>
<dbReference type="PANTHER" id="PTHR13018">
    <property type="entry name" value="PROBABLE MEMBRANE PROTEIN DUF221-RELATED"/>
    <property type="match status" value="1"/>
</dbReference>
<feature type="transmembrane region" description="Helical" evidence="1">
    <location>
        <begin position="20"/>
        <end position="47"/>
    </location>
</feature>
<protein>
    <recommendedName>
        <fullName evidence="2">CSC1/OSCA1-like 7TM region domain-containing protein</fullName>
    </recommendedName>
</protein>
<evidence type="ECO:0000259" key="2">
    <source>
        <dbReference type="Pfam" id="PF02714"/>
    </source>
</evidence>
<evidence type="ECO:0000256" key="1">
    <source>
        <dbReference type="SAM" id="Phobius"/>
    </source>
</evidence>
<name>A0A0B6YC62_9EUPU</name>
<dbReference type="Pfam" id="PF02714">
    <property type="entry name" value="RSN1_7TM"/>
    <property type="match status" value="1"/>
</dbReference>
<dbReference type="PANTHER" id="PTHR13018:SF5">
    <property type="entry name" value="RE44586P"/>
    <property type="match status" value="1"/>
</dbReference>
<dbReference type="InterPro" id="IPR045122">
    <property type="entry name" value="Csc1-like"/>
</dbReference>